<gene>
    <name evidence="2" type="ORF">BGZ97_001007</name>
</gene>
<organism evidence="2 3">
    <name type="scientific">Linnemannia gamsii</name>
    <dbReference type="NCBI Taxonomy" id="64522"/>
    <lineage>
        <taxon>Eukaryota</taxon>
        <taxon>Fungi</taxon>
        <taxon>Fungi incertae sedis</taxon>
        <taxon>Mucoromycota</taxon>
        <taxon>Mortierellomycotina</taxon>
        <taxon>Mortierellomycetes</taxon>
        <taxon>Mortierellales</taxon>
        <taxon>Mortierellaceae</taxon>
        <taxon>Linnemannia</taxon>
    </lineage>
</organism>
<accession>A0A9P6R197</accession>
<sequence>MLRWTHLAVAAIIQVVAFSAVTALDPGRYTIGRGNLFLIPGTRSGDVMATMAGQNVPVWILNSDTASTGAETAETLYTFQFEAAVDPKRYMSYNDPAAAETSILTKPISHPFRLQLVNIEKRVYRILPPPPENNLVIRGGGEGALFAKFGVVDNTIITEQDNDMWTFTPVV</sequence>
<dbReference type="Proteomes" id="UP000823405">
    <property type="component" value="Unassembled WGS sequence"/>
</dbReference>
<name>A0A9P6R197_9FUNG</name>
<keyword evidence="1" id="KW-0732">Signal</keyword>
<feature type="signal peptide" evidence="1">
    <location>
        <begin position="1"/>
        <end position="23"/>
    </location>
</feature>
<evidence type="ECO:0000313" key="2">
    <source>
        <dbReference type="EMBL" id="KAG0305688.1"/>
    </source>
</evidence>
<proteinExistence type="predicted"/>
<dbReference type="OrthoDB" id="2435247at2759"/>
<dbReference type="AlphaFoldDB" id="A0A9P6R197"/>
<evidence type="ECO:0000313" key="3">
    <source>
        <dbReference type="Proteomes" id="UP000823405"/>
    </source>
</evidence>
<keyword evidence="3" id="KW-1185">Reference proteome</keyword>
<comment type="caution">
    <text evidence="2">The sequence shown here is derived from an EMBL/GenBank/DDBJ whole genome shotgun (WGS) entry which is preliminary data.</text>
</comment>
<reference evidence="2" key="1">
    <citation type="journal article" date="2020" name="Fungal Divers.">
        <title>Resolving the Mortierellaceae phylogeny through synthesis of multi-gene phylogenetics and phylogenomics.</title>
        <authorList>
            <person name="Vandepol N."/>
            <person name="Liber J."/>
            <person name="Desiro A."/>
            <person name="Na H."/>
            <person name="Kennedy M."/>
            <person name="Barry K."/>
            <person name="Grigoriev I.V."/>
            <person name="Miller A.N."/>
            <person name="O'Donnell K."/>
            <person name="Stajich J.E."/>
            <person name="Bonito G."/>
        </authorList>
    </citation>
    <scope>NUCLEOTIDE SEQUENCE</scope>
    <source>
        <strain evidence="2">NVP60</strain>
    </source>
</reference>
<dbReference type="EMBL" id="JAAAIN010001199">
    <property type="protein sequence ID" value="KAG0305688.1"/>
    <property type="molecule type" value="Genomic_DNA"/>
</dbReference>
<protein>
    <submittedName>
        <fullName evidence="2">Uncharacterized protein</fullName>
    </submittedName>
</protein>
<feature type="chain" id="PRO_5040447770" evidence="1">
    <location>
        <begin position="24"/>
        <end position="171"/>
    </location>
</feature>
<evidence type="ECO:0000256" key="1">
    <source>
        <dbReference type="SAM" id="SignalP"/>
    </source>
</evidence>